<evidence type="ECO:0000313" key="2">
    <source>
        <dbReference type="EMBL" id="MDW6094375.1"/>
    </source>
</evidence>
<dbReference type="Pfam" id="PF00656">
    <property type="entry name" value="Peptidase_C14"/>
    <property type="match status" value="1"/>
</dbReference>
<dbReference type="RefSeq" id="WP_038184290.1">
    <property type="nucleotide sequence ID" value="NZ_AP024904.1"/>
</dbReference>
<name>A0ABU4IYE8_9VIBR</name>
<dbReference type="InterPro" id="IPR029030">
    <property type="entry name" value="Caspase-like_dom_sf"/>
</dbReference>
<comment type="caution">
    <text evidence="2">The sequence shown here is derived from an EMBL/GenBank/DDBJ whole genome shotgun (WGS) entry which is preliminary data.</text>
</comment>
<organism evidence="2 3">
    <name type="scientific">Vibrio rhizosphaerae</name>
    <dbReference type="NCBI Taxonomy" id="398736"/>
    <lineage>
        <taxon>Bacteria</taxon>
        <taxon>Pseudomonadati</taxon>
        <taxon>Pseudomonadota</taxon>
        <taxon>Gammaproteobacteria</taxon>
        <taxon>Vibrionales</taxon>
        <taxon>Vibrionaceae</taxon>
        <taxon>Vibrio</taxon>
    </lineage>
</organism>
<keyword evidence="3" id="KW-1185">Reference proteome</keyword>
<evidence type="ECO:0000313" key="3">
    <source>
        <dbReference type="Proteomes" id="UP001279860"/>
    </source>
</evidence>
<dbReference type="Proteomes" id="UP001279860">
    <property type="component" value="Unassembled WGS sequence"/>
</dbReference>
<protein>
    <submittedName>
        <fullName evidence="2">Caspase family protein</fullName>
    </submittedName>
</protein>
<dbReference type="SUPFAM" id="SSF52129">
    <property type="entry name" value="Caspase-like"/>
    <property type="match status" value="1"/>
</dbReference>
<sequence length="332" mass="36273">MATYPNDYGLVVGINHYPGFKNLSGAINDAIAFDQWLTDTNNGGGLPQENRRLIVSSANTNKPIQEDIDVALVELFDRIGSHQVRRFYLYFSGHGLASSSMGADLCLSVWSHIRRNAALDSEAYYELLAGTGRFEEIVCFFDCCRVRLSNSKGAASSLGRPKPDQLSGHERRMIAYSTEYQNAAYEAENDIDSSDVRGYFTQALLEALYGNAAQTQGGVPAKRLKQYVENRTRALAENDGKTQIPEVDISFISENEPIFGDALPSRKVVIAFSTAKVGRNIDVIGPEDSVLKTIVATAQSVNLPLGAGIHLLCDGVDGSNIAIREGDKHVKF</sequence>
<dbReference type="EMBL" id="JAWRCP010000002">
    <property type="protein sequence ID" value="MDW6094375.1"/>
    <property type="molecule type" value="Genomic_DNA"/>
</dbReference>
<evidence type="ECO:0000259" key="1">
    <source>
        <dbReference type="Pfam" id="PF00656"/>
    </source>
</evidence>
<dbReference type="Gene3D" id="3.40.50.1460">
    <property type="match status" value="1"/>
</dbReference>
<accession>A0ABU4IYE8</accession>
<dbReference type="InterPro" id="IPR011600">
    <property type="entry name" value="Pept_C14_caspase"/>
</dbReference>
<proteinExistence type="predicted"/>
<gene>
    <name evidence="2" type="ORF">SBX64_17685</name>
</gene>
<reference evidence="2 3" key="1">
    <citation type="submission" date="2023-11" db="EMBL/GenBank/DDBJ databases">
        <title>Plant-associative lifestyle of Vibrio porteresiae and its evolutionary dynamics.</title>
        <authorList>
            <person name="Rameshkumar N."/>
            <person name="Kirti K."/>
        </authorList>
    </citation>
    <scope>NUCLEOTIDE SEQUENCE [LARGE SCALE GENOMIC DNA]</scope>
    <source>
        <strain evidence="2 3">MSSRF7</strain>
    </source>
</reference>
<feature type="domain" description="Peptidase C14 caspase" evidence="1">
    <location>
        <begin position="10"/>
        <end position="249"/>
    </location>
</feature>